<dbReference type="Proteomes" id="UP000053593">
    <property type="component" value="Unassembled WGS sequence"/>
</dbReference>
<sequence length="156" mass="17633">MTITHQLPVRVLDVFCNHKLDFDTPKTVESSLRNGILKNPHNSEFNHTACKLNQQNNKIGKQKWREKQNEVLSDFRRKVAESWANTKELMKKLREVTGSKPKTRKQNAELSSCSRAAPIQESPAQVREGANPYPMHAGSIARLPGPEYAPEALSIC</sequence>
<evidence type="ECO:0000256" key="1">
    <source>
        <dbReference type="SAM" id="MobiDB-lite"/>
    </source>
</evidence>
<proteinExistence type="predicted"/>
<keyword evidence="3" id="KW-1185">Reference proteome</keyword>
<evidence type="ECO:0000313" key="3">
    <source>
        <dbReference type="Proteomes" id="UP000053593"/>
    </source>
</evidence>
<feature type="region of interest" description="Disordered" evidence="1">
    <location>
        <begin position="96"/>
        <end position="133"/>
    </location>
</feature>
<protein>
    <submittedName>
        <fullName evidence="2">Uncharacterized protein</fullName>
    </submittedName>
</protein>
<dbReference type="HOGENOM" id="CLU_1777661_0_0_1"/>
<dbReference type="EMBL" id="KN834896">
    <property type="protein sequence ID" value="KIK50553.1"/>
    <property type="molecule type" value="Genomic_DNA"/>
</dbReference>
<dbReference type="AlphaFoldDB" id="A0A0D0C762"/>
<accession>A0A0D0C762</accession>
<gene>
    <name evidence="2" type="ORF">GYMLUDRAFT_252877</name>
</gene>
<reference evidence="2 3" key="1">
    <citation type="submission" date="2014-04" db="EMBL/GenBank/DDBJ databases">
        <title>Evolutionary Origins and Diversification of the Mycorrhizal Mutualists.</title>
        <authorList>
            <consortium name="DOE Joint Genome Institute"/>
            <consortium name="Mycorrhizal Genomics Consortium"/>
            <person name="Kohler A."/>
            <person name="Kuo A."/>
            <person name="Nagy L.G."/>
            <person name="Floudas D."/>
            <person name="Copeland A."/>
            <person name="Barry K.W."/>
            <person name="Cichocki N."/>
            <person name="Veneault-Fourrey C."/>
            <person name="LaButti K."/>
            <person name="Lindquist E.A."/>
            <person name="Lipzen A."/>
            <person name="Lundell T."/>
            <person name="Morin E."/>
            <person name="Murat C."/>
            <person name="Riley R."/>
            <person name="Ohm R."/>
            <person name="Sun H."/>
            <person name="Tunlid A."/>
            <person name="Henrissat B."/>
            <person name="Grigoriev I.V."/>
            <person name="Hibbett D.S."/>
            <person name="Martin F."/>
        </authorList>
    </citation>
    <scope>NUCLEOTIDE SEQUENCE [LARGE SCALE GENOMIC DNA]</scope>
    <source>
        <strain evidence="2 3">FD-317 M1</strain>
    </source>
</reference>
<evidence type="ECO:0000313" key="2">
    <source>
        <dbReference type="EMBL" id="KIK50553.1"/>
    </source>
</evidence>
<name>A0A0D0C762_9AGAR</name>
<organism evidence="2 3">
    <name type="scientific">Collybiopsis luxurians FD-317 M1</name>
    <dbReference type="NCBI Taxonomy" id="944289"/>
    <lineage>
        <taxon>Eukaryota</taxon>
        <taxon>Fungi</taxon>
        <taxon>Dikarya</taxon>
        <taxon>Basidiomycota</taxon>
        <taxon>Agaricomycotina</taxon>
        <taxon>Agaricomycetes</taxon>
        <taxon>Agaricomycetidae</taxon>
        <taxon>Agaricales</taxon>
        <taxon>Marasmiineae</taxon>
        <taxon>Omphalotaceae</taxon>
        <taxon>Collybiopsis</taxon>
        <taxon>Collybiopsis luxurians</taxon>
    </lineage>
</organism>